<dbReference type="Gene3D" id="3.40.630.30">
    <property type="match status" value="1"/>
</dbReference>
<organism evidence="4 5">
    <name type="scientific">Paenibacillus donghaensis</name>
    <dbReference type="NCBI Taxonomy" id="414771"/>
    <lineage>
        <taxon>Bacteria</taxon>
        <taxon>Bacillati</taxon>
        <taxon>Bacillota</taxon>
        <taxon>Bacilli</taxon>
        <taxon>Bacillales</taxon>
        <taxon>Paenibacillaceae</taxon>
        <taxon>Paenibacillus</taxon>
    </lineage>
</organism>
<evidence type="ECO:0000313" key="4">
    <source>
        <dbReference type="EMBL" id="ASA20876.1"/>
    </source>
</evidence>
<evidence type="ECO:0000259" key="3">
    <source>
        <dbReference type="PROSITE" id="PS51186"/>
    </source>
</evidence>
<evidence type="ECO:0000313" key="5">
    <source>
        <dbReference type="Proteomes" id="UP000249890"/>
    </source>
</evidence>
<dbReference type="SUPFAM" id="SSF55729">
    <property type="entry name" value="Acyl-CoA N-acyltransferases (Nat)"/>
    <property type="match status" value="1"/>
</dbReference>
<keyword evidence="2" id="KW-0012">Acyltransferase</keyword>
<keyword evidence="5" id="KW-1185">Reference proteome</keyword>
<dbReference type="PROSITE" id="PS51186">
    <property type="entry name" value="GNAT"/>
    <property type="match status" value="1"/>
</dbReference>
<keyword evidence="1 4" id="KW-0808">Transferase</keyword>
<dbReference type="InterPro" id="IPR000182">
    <property type="entry name" value="GNAT_dom"/>
</dbReference>
<dbReference type="GO" id="GO:0016747">
    <property type="term" value="F:acyltransferase activity, transferring groups other than amino-acyl groups"/>
    <property type="evidence" value="ECO:0007669"/>
    <property type="project" value="InterPro"/>
</dbReference>
<sequence>MDDCKVGGLDFTEISEEHLPGVLEIYNYYVRNSTVSFHTELLTLAEMRQSVLSGDKRYRSYAIQEQGELLGYVLIARHKNKQAYDTSGEISVYLHPECTGRRIGEQALRFIEKRAVELGFHVLVATICSENERSQQLFARNGYERSAYFKQIGRKFGRWLDIASYQKIVGNTQVSGR</sequence>
<dbReference type="KEGG" id="pdh:B9T62_08830"/>
<dbReference type="Proteomes" id="UP000249890">
    <property type="component" value="Chromosome"/>
</dbReference>
<name>A0A2Z2K4N9_9BACL</name>
<dbReference type="PANTHER" id="PTHR43072:SF23">
    <property type="entry name" value="UPF0039 PROTEIN C11D3.02C"/>
    <property type="match status" value="1"/>
</dbReference>
<dbReference type="AlphaFoldDB" id="A0A2Z2K4N9"/>
<dbReference type="PANTHER" id="PTHR43072">
    <property type="entry name" value="N-ACETYLTRANSFERASE"/>
    <property type="match status" value="1"/>
</dbReference>
<dbReference type="EMBL" id="CP021780">
    <property type="protein sequence ID" value="ASA20876.1"/>
    <property type="molecule type" value="Genomic_DNA"/>
</dbReference>
<dbReference type="RefSeq" id="WP_087914892.1">
    <property type="nucleotide sequence ID" value="NZ_CP021780.1"/>
</dbReference>
<dbReference type="InterPro" id="IPR016181">
    <property type="entry name" value="Acyl_CoA_acyltransferase"/>
</dbReference>
<feature type="domain" description="N-acetyltransferase" evidence="3">
    <location>
        <begin position="9"/>
        <end position="161"/>
    </location>
</feature>
<accession>A0A2Z2K4N9</accession>
<dbReference type="Pfam" id="PF00583">
    <property type="entry name" value="Acetyltransf_1"/>
    <property type="match status" value="1"/>
</dbReference>
<evidence type="ECO:0000256" key="1">
    <source>
        <dbReference type="ARBA" id="ARBA00022679"/>
    </source>
</evidence>
<evidence type="ECO:0000256" key="2">
    <source>
        <dbReference type="ARBA" id="ARBA00023315"/>
    </source>
</evidence>
<gene>
    <name evidence="4" type="ORF">B9T62_08830</name>
</gene>
<proteinExistence type="predicted"/>
<reference evidence="4 5" key="1">
    <citation type="submission" date="2017-06" db="EMBL/GenBank/DDBJ databases">
        <title>Complete genome sequence of Paenibacillus donghaensis KCTC 13049T isolated from East Sea sediment, South Korea.</title>
        <authorList>
            <person name="Jung B.K."/>
            <person name="Hong S.-J."/>
            <person name="Shin J.-H."/>
        </authorList>
    </citation>
    <scope>NUCLEOTIDE SEQUENCE [LARGE SCALE GENOMIC DNA]</scope>
    <source>
        <strain evidence="4 5">KCTC 13049</strain>
    </source>
</reference>
<dbReference type="OrthoDB" id="9798006at2"/>
<protein>
    <submittedName>
        <fullName evidence="4">GNAT family N-acetyltransferase</fullName>
    </submittedName>
</protein>